<evidence type="ECO:0000313" key="1">
    <source>
        <dbReference type="EMBL" id="SCA58106.1"/>
    </source>
</evidence>
<dbReference type="RefSeq" id="WP_069190099.1">
    <property type="nucleotide sequence ID" value="NZ_FLYE01000047.1"/>
</dbReference>
<sequence length="82" mass="9522">MFKLVRETSDGILERGTVEMSVYMPSELSEKFHAAFDNYWGDFNSGCADDSYGTYTTEFMIEPPEIKSFRRAWKEFKQSVKG</sequence>
<keyword evidence="2" id="KW-1185">Reference proteome</keyword>
<dbReference type="EMBL" id="FLYE01000047">
    <property type="protein sequence ID" value="SCA58106.1"/>
    <property type="molecule type" value="Genomic_DNA"/>
</dbReference>
<accession>A0A1C3RLE7</accession>
<evidence type="ECO:0000313" key="2">
    <source>
        <dbReference type="Proteomes" id="UP000231658"/>
    </source>
</evidence>
<reference evidence="1 2" key="1">
    <citation type="submission" date="2016-07" db="EMBL/GenBank/DDBJ databases">
        <authorList>
            <person name="Lefevre C.T."/>
        </authorList>
    </citation>
    <scope>NUCLEOTIDE SEQUENCE [LARGE SCALE GENOMIC DNA]</scope>
    <source>
        <strain evidence="1">PR1</strain>
    </source>
</reference>
<gene>
    <name evidence="1" type="ORF">MTBPR1_80160</name>
</gene>
<dbReference type="AlphaFoldDB" id="A0A1C3RLE7"/>
<dbReference type="STRING" id="1867952.MTBPR1_80160"/>
<dbReference type="Proteomes" id="UP000231658">
    <property type="component" value="Unassembled WGS sequence"/>
</dbReference>
<name>A0A1C3RLE7_9PROT</name>
<proteinExistence type="predicted"/>
<protein>
    <submittedName>
        <fullName evidence="1">Uncharacterized protein</fullName>
    </submittedName>
</protein>
<organism evidence="1 2">
    <name type="scientific">Candidatus Terasakiella magnetica</name>
    <dbReference type="NCBI Taxonomy" id="1867952"/>
    <lineage>
        <taxon>Bacteria</taxon>
        <taxon>Pseudomonadati</taxon>
        <taxon>Pseudomonadota</taxon>
        <taxon>Alphaproteobacteria</taxon>
        <taxon>Rhodospirillales</taxon>
        <taxon>Terasakiellaceae</taxon>
        <taxon>Terasakiella</taxon>
    </lineage>
</organism>